<protein>
    <recommendedName>
        <fullName evidence="4">Ricin B lectin domain-containing protein</fullName>
    </recommendedName>
</protein>
<keyword evidence="3" id="KW-1185">Reference proteome</keyword>
<name>A0A437AP35_9MICR</name>
<organism evidence="2 3">
    <name type="scientific">Tubulinosema ratisbonensis</name>
    <dbReference type="NCBI Taxonomy" id="291195"/>
    <lineage>
        <taxon>Eukaryota</taxon>
        <taxon>Fungi</taxon>
        <taxon>Fungi incertae sedis</taxon>
        <taxon>Microsporidia</taxon>
        <taxon>Tubulinosematoidea</taxon>
        <taxon>Tubulinosematidae</taxon>
        <taxon>Tubulinosema</taxon>
    </lineage>
</organism>
<dbReference type="AlphaFoldDB" id="A0A437AP35"/>
<dbReference type="VEuPathDB" id="MicrosporidiaDB:TUBRATIS_005970"/>
<gene>
    <name evidence="2" type="ORF">TUBRATIS_005970</name>
    <name evidence="1" type="ORF">TUBRATIS_29350</name>
</gene>
<comment type="caution">
    <text evidence="2">The sequence shown here is derived from an EMBL/GenBank/DDBJ whole genome shotgun (WGS) entry which is preliminary data.</text>
</comment>
<evidence type="ECO:0000313" key="2">
    <source>
        <dbReference type="EMBL" id="RVD92889.1"/>
    </source>
</evidence>
<dbReference type="OrthoDB" id="2197114at2759"/>
<reference evidence="2 3" key="1">
    <citation type="submission" date="2018-10" db="EMBL/GenBank/DDBJ databases">
        <title>Draft genome sequence of the microsporidian Tubulinosema ratisbonensis.</title>
        <authorList>
            <person name="Polonais V."/>
            <person name="Peyretaillade E."/>
            <person name="Niehus S."/>
            <person name="Wawrzyniak I."/>
            <person name="Franchet A."/>
            <person name="Gaspin C."/>
            <person name="Reichstadt M."/>
            <person name="Belser C."/>
            <person name="Labadie K."/>
            <person name="Delbac F."/>
            <person name="Ferrandon D."/>
        </authorList>
    </citation>
    <scope>NUCLEOTIDE SEQUENCE [LARGE SCALE GENOMIC DNA]</scope>
    <source>
        <strain evidence="2 3">Franzen</strain>
    </source>
</reference>
<dbReference type="VEuPathDB" id="MicrosporidiaDB:TUBRATIS_29350"/>
<evidence type="ECO:0008006" key="4">
    <source>
        <dbReference type="Google" id="ProtNLM"/>
    </source>
</evidence>
<dbReference type="EMBL" id="RCSS01000129">
    <property type="protein sequence ID" value="RVD92889.1"/>
    <property type="molecule type" value="Genomic_DNA"/>
</dbReference>
<dbReference type="Proteomes" id="UP000282876">
    <property type="component" value="Unassembled WGS sequence"/>
</dbReference>
<evidence type="ECO:0000313" key="3">
    <source>
        <dbReference type="Proteomes" id="UP000282876"/>
    </source>
</evidence>
<sequence length="182" mass="20540">MLIHFLIILSKIPVNKNIVISFIKDPQLHLVVYNNILRLKYIPPGTYKPSDPNVLKAVYIKDKYRLKFTDNSVYKSNSPVVKAESFDVRDTGFLFDIIETSLGFNIMTNDGDCLSKGELINPTEGNIVRAEGCDGSEDQVFLIKILENAYPGPDTQTTLGFKNKNLSDFANKEVRSHKNLLN</sequence>
<dbReference type="EMBL" id="RCSS01000819">
    <property type="protein sequence ID" value="RVD90636.1"/>
    <property type="molecule type" value="Genomic_DNA"/>
</dbReference>
<accession>A0A437AP35</accession>
<proteinExistence type="predicted"/>
<evidence type="ECO:0000313" key="1">
    <source>
        <dbReference type="EMBL" id="RVD90636.1"/>
    </source>
</evidence>